<dbReference type="Gene3D" id="2.60.40.10">
    <property type="entry name" value="Immunoglobulins"/>
    <property type="match status" value="1"/>
</dbReference>
<proteinExistence type="predicted"/>
<protein>
    <recommendedName>
        <fullName evidence="2">Fibronectin type-III domain-containing protein</fullName>
    </recommendedName>
</protein>
<sequence>MHWSCSDINTTTTTFTVQTKIQGAEWQNVSHCFQISSYSCDVSQVFKSFELFNFVMLGLNQGHGNMNWTSTELCDPVKDPNASFSPPSLSLYLNEQQLWVEVIFPCAPNVVCQDEDYEEEEGDEKDTPTCCTITDILPQNTTVTLYNKHNMNENQTHTMMVEGSPWKLPFLGLSPGQEYCAVAHYASSPLSDPQCIHVPLLENPNLLVLALCGVFIALLLLIGLVLRRWWSWCASTDLKLPQSLMSVQSLDQEGSIVDEPRQPAIEEEESIAYLSIISLNNTLETSFLRTSSVPQSVYPHLQSLEARYYTTTILQNRIYNENVDTDYLFRGLETDGVSDPAPSVYYQWPRWSSLPALKTGMVCLLGNVLSSEDSVIPLSSVRVAGVHLAKTESDHSFTVFPSLYCDRD</sequence>
<dbReference type="GO" id="GO:0004896">
    <property type="term" value="F:cytokine receptor activity"/>
    <property type="evidence" value="ECO:0007669"/>
    <property type="project" value="TreeGrafter"/>
</dbReference>
<organism evidence="3 4">
    <name type="scientific">Silurus meridionalis</name>
    <name type="common">Southern catfish</name>
    <name type="synonym">Silurus soldatovi meridionalis</name>
    <dbReference type="NCBI Taxonomy" id="175797"/>
    <lineage>
        <taxon>Eukaryota</taxon>
        <taxon>Metazoa</taxon>
        <taxon>Chordata</taxon>
        <taxon>Craniata</taxon>
        <taxon>Vertebrata</taxon>
        <taxon>Euteleostomi</taxon>
        <taxon>Actinopterygii</taxon>
        <taxon>Neopterygii</taxon>
        <taxon>Teleostei</taxon>
        <taxon>Ostariophysi</taxon>
        <taxon>Siluriformes</taxon>
        <taxon>Siluridae</taxon>
        <taxon>Silurus</taxon>
    </lineage>
</organism>
<dbReference type="Pfam" id="PF01108">
    <property type="entry name" value="Tissue_fac"/>
    <property type="match status" value="1"/>
</dbReference>
<comment type="caution">
    <text evidence="3">The sequence shown here is derived from an EMBL/GenBank/DDBJ whole genome shotgun (WGS) entry which is preliminary data.</text>
</comment>
<evidence type="ECO:0000259" key="2">
    <source>
        <dbReference type="Pfam" id="PF01108"/>
    </source>
</evidence>
<gene>
    <name evidence="3" type="ORF">HF521_019849</name>
</gene>
<dbReference type="PANTHER" id="PTHR20859">
    <property type="entry name" value="INTERFERON/INTERLEUKIN RECEPTOR"/>
    <property type="match status" value="1"/>
</dbReference>
<feature type="transmembrane region" description="Helical" evidence="1">
    <location>
        <begin position="206"/>
        <end position="226"/>
    </location>
</feature>
<feature type="domain" description="Fibronectin type-III" evidence="2">
    <location>
        <begin position="2"/>
        <end position="47"/>
    </location>
</feature>
<dbReference type="Proteomes" id="UP000606274">
    <property type="component" value="Unassembled WGS sequence"/>
</dbReference>
<reference evidence="3" key="1">
    <citation type="submission" date="2020-08" db="EMBL/GenBank/DDBJ databases">
        <title>Chromosome-level assembly of Southern catfish (Silurus meridionalis) provides insights into visual adaptation to the nocturnal and benthic lifestyles.</title>
        <authorList>
            <person name="Zhang Y."/>
            <person name="Wang D."/>
            <person name="Peng Z."/>
        </authorList>
    </citation>
    <scope>NUCLEOTIDE SEQUENCE</scope>
    <source>
        <strain evidence="3">SWU-2019-XX</strain>
        <tissue evidence="3">Muscle</tissue>
    </source>
</reference>
<keyword evidence="4" id="KW-1185">Reference proteome</keyword>
<dbReference type="PANTHER" id="PTHR20859:SF53">
    <property type="entry name" value="INTERLEUKIN-22 RECEPTOR SUBUNIT ALPHA-1"/>
    <property type="match status" value="1"/>
</dbReference>
<dbReference type="EMBL" id="JABFDY010000006">
    <property type="protein sequence ID" value="KAF7706595.1"/>
    <property type="molecule type" value="Genomic_DNA"/>
</dbReference>
<dbReference type="InterPro" id="IPR013783">
    <property type="entry name" value="Ig-like_fold"/>
</dbReference>
<dbReference type="GO" id="GO:0005886">
    <property type="term" value="C:plasma membrane"/>
    <property type="evidence" value="ECO:0007669"/>
    <property type="project" value="TreeGrafter"/>
</dbReference>
<keyword evidence="1" id="KW-0812">Transmembrane</keyword>
<dbReference type="InterPro" id="IPR036116">
    <property type="entry name" value="FN3_sf"/>
</dbReference>
<dbReference type="InterPro" id="IPR003961">
    <property type="entry name" value="FN3_dom"/>
</dbReference>
<dbReference type="AlphaFoldDB" id="A0A8T0BHZ5"/>
<name>A0A8T0BHZ5_SILME</name>
<accession>A0A8T0BHZ5</accession>
<dbReference type="SUPFAM" id="SSF49265">
    <property type="entry name" value="Fibronectin type III"/>
    <property type="match status" value="1"/>
</dbReference>
<keyword evidence="1" id="KW-0472">Membrane</keyword>
<evidence type="ECO:0000313" key="3">
    <source>
        <dbReference type="EMBL" id="KAF7706595.1"/>
    </source>
</evidence>
<evidence type="ECO:0000313" key="4">
    <source>
        <dbReference type="Proteomes" id="UP000606274"/>
    </source>
</evidence>
<evidence type="ECO:0000256" key="1">
    <source>
        <dbReference type="SAM" id="Phobius"/>
    </source>
</evidence>
<keyword evidence="1" id="KW-1133">Transmembrane helix</keyword>
<dbReference type="InterPro" id="IPR050650">
    <property type="entry name" value="Type-II_Cytokine-TF_Rcpt"/>
</dbReference>